<dbReference type="InterPro" id="IPR024775">
    <property type="entry name" value="DinB-like"/>
</dbReference>
<organism evidence="2 3">
    <name type="scientific">Nocardiopsis coralli</name>
    <dbReference type="NCBI Taxonomy" id="2772213"/>
    <lineage>
        <taxon>Bacteria</taxon>
        <taxon>Bacillati</taxon>
        <taxon>Actinomycetota</taxon>
        <taxon>Actinomycetes</taxon>
        <taxon>Streptosporangiales</taxon>
        <taxon>Nocardiopsidaceae</taxon>
        <taxon>Nocardiopsis</taxon>
    </lineage>
</organism>
<proteinExistence type="predicted"/>
<evidence type="ECO:0000313" key="3">
    <source>
        <dbReference type="Proteomes" id="UP000806528"/>
    </source>
</evidence>
<keyword evidence="3" id="KW-1185">Reference proteome</keyword>
<dbReference type="EMBL" id="JADBGI010000001">
    <property type="protein sequence ID" value="MBE2997402.1"/>
    <property type="molecule type" value="Genomic_DNA"/>
</dbReference>
<evidence type="ECO:0000313" key="2">
    <source>
        <dbReference type="EMBL" id="MBE2997402.1"/>
    </source>
</evidence>
<dbReference type="Proteomes" id="UP000806528">
    <property type="component" value="Unassembled WGS sequence"/>
</dbReference>
<sequence>MTTPTPTALNWPAEILAQGEFYWDFSLWPRLEGLTDAEFYWEPAPGAWNVRRLPDGRHAPDSGVPEPEPPPVTTIAWRLGHIVVDVLETRINWHFGDRTLSRDTIDWPGTADEAKQRLRMAFRTWFENMHELGEEDFAAPVGGAEAAQWADMPMVVLVLHLQREIIHHGAEVALMRDLYQARG</sequence>
<dbReference type="InterPro" id="IPR034660">
    <property type="entry name" value="DinB/YfiT-like"/>
</dbReference>
<gene>
    <name evidence="2" type="ORF">IDM40_01600</name>
</gene>
<dbReference type="Pfam" id="PF12867">
    <property type="entry name" value="DinB_2"/>
    <property type="match status" value="1"/>
</dbReference>
<dbReference type="RefSeq" id="WP_193120043.1">
    <property type="nucleotide sequence ID" value="NZ_JADBGI010000001.1"/>
</dbReference>
<feature type="domain" description="DinB-like" evidence="1">
    <location>
        <begin position="66"/>
        <end position="171"/>
    </location>
</feature>
<comment type="caution">
    <text evidence="2">The sequence shown here is derived from an EMBL/GenBank/DDBJ whole genome shotgun (WGS) entry which is preliminary data.</text>
</comment>
<protein>
    <submittedName>
        <fullName evidence="2">DinB family protein</fullName>
    </submittedName>
</protein>
<accession>A0ABR9P0Q0</accession>
<name>A0ABR9P0Q0_9ACTN</name>
<reference evidence="2 3" key="1">
    <citation type="submission" date="2020-09" db="EMBL/GenBank/DDBJ databases">
        <title>Diversity and distribution of actinomycetes associated with coral in the coast of Hainan.</title>
        <authorList>
            <person name="Li F."/>
        </authorList>
    </citation>
    <scope>NUCLEOTIDE SEQUENCE [LARGE SCALE GENOMIC DNA]</scope>
    <source>
        <strain evidence="2 3">HNM0947</strain>
    </source>
</reference>
<dbReference type="SUPFAM" id="SSF109854">
    <property type="entry name" value="DinB/YfiT-like putative metalloenzymes"/>
    <property type="match status" value="1"/>
</dbReference>
<evidence type="ECO:0000259" key="1">
    <source>
        <dbReference type="Pfam" id="PF12867"/>
    </source>
</evidence>